<accession>A0A2S5T1I5</accession>
<sequence length="117" mass="12496">MAAVAGSLSQTLEPLFPPPVGQPGAVCAADLSRAWTLLHRRGAPQLSWEQRLLVLGGYFSGRPGAWTVALEARVRALEAQTEALGKPPTDEAFRLAAEAPLQVSGDDFRFAPGACRW</sequence>
<evidence type="ECO:0000313" key="1">
    <source>
        <dbReference type="EMBL" id="PPE68806.1"/>
    </source>
</evidence>
<protein>
    <submittedName>
        <fullName evidence="1">Uncharacterized protein</fullName>
    </submittedName>
</protein>
<evidence type="ECO:0000313" key="4">
    <source>
        <dbReference type="Proteomes" id="UP000294772"/>
    </source>
</evidence>
<gene>
    <name evidence="1" type="ORF">C1702_15115</name>
    <name evidence="2" type="ORF">EV676_11444</name>
</gene>
<evidence type="ECO:0000313" key="2">
    <source>
        <dbReference type="EMBL" id="TCP03165.1"/>
    </source>
</evidence>
<evidence type="ECO:0000313" key="3">
    <source>
        <dbReference type="Proteomes" id="UP000239406"/>
    </source>
</evidence>
<dbReference type="EMBL" id="SLXF01000014">
    <property type="protein sequence ID" value="TCP03165.1"/>
    <property type="molecule type" value="Genomic_DNA"/>
</dbReference>
<reference evidence="1 3" key="1">
    <citation type="submission" date="2018-02" db="EMBL/GenBank/DDBJ databases">
        <title>Reclassifiation of [Polyangium] brachysporum DSM 7029 as Guopingzhaonella breviflexa gen. nov., sp. nov., a member of the family Comamonadaceae.</title>
        <authorList>
            <person name="Tang B."/>
        </authorList>
    </citation>
    <scope>NUCLEOTIDE SEQUENCE [LARGE SCALE GENOMIC DNA]</scope>
    <source>
        <strain evidence="1 3">DSM 15344</strain>
    </source>
</reference>
<proteinExistence type="predicted"/>
<name>A0A2S5T1I5_9BURK</name>
<comment type="caution">
    <text evidence="1">The sequence shown here is derived from an EMBL/GenBank/DDBJ whole genome shotgun (WGS) entry which is preliminary data.</text>
</comment>
<dbReference type="RefSeq" id="WP_104358550.1">
    <property type="nucleotide sequence ID" value="NZ_CP064338.1"/>
</dbReference>
<reference evidence="2 4" key="2">
    <citation type="submission" date="2019-03" db="EMBL/GenBank/DDBJ databases">
        <title>Genomic Encyclopedia of Type Strains, Phase IV (KMG-IV): sequencing the most valuable type-strain genomes for metagenomic binning, comparative biology and taxonomic classification.</title>
        <authorList>
            <person name="Goeker M."/>
        </authorList>
    </citation>
    <scope>NUCLEOTIDE SEQUENCE [LARGE SCALE GENOMIC DNA]</scope>
    <source>
        <strain evidence="2 4">DSM 15264</strain>
    </source>
</reference>
<dbReference type="AlphaFoldDB" id="A0A2S5T1I5"/>
<dbReference type="EMBL" id="PSNY01000019">
    <property type="protein sequence ID" value="PPE68806.1"/>
    <property type="molecule type" value="Genomic_DNA"/>
</dbReference>
<organism evidence="1 3">
    <name type="scientific">Caldimonas thermodepolymerans</name>
    <dbReference type="NCBI Taxonomy" id="215580"/>
    <lineage>
        <taxon>Bacteria</taxon>
        <taxon>Pseudomonadati</taxon>
        <taxon>Pseudomonadota</taxon>
        <taxon>Betaproteobacteria</taxon>
        <taxon>Burkholderiales</taxon>
        <taxon>Sphaerotilaceae</taxon>
        <taxon>Caldimonas</taxon>
    </lineage>
</organism>
<dbReference type="Proteomes" id="UP000239406">
    <property type="component" value="Unassembled WGS sequence"/>
</dbReference>
<keyword evidence="3" id="KW-1185">Reference proteome</keyword>
<dbReference type="OrthoDB" id="9157088at2"/>
<dbReference type="Proteomes" id="UP000294772">
    <property type="component" value="Unassembled WGS sequence"/>
</dbReference>